<protein>
    <recommendedName>
        <fullName evidence="3">Four helix bundle protein</fullName>
    </recommendedName>
</protein>
<evidence type="ECO:0008006" key="3">
    <source>
        <dbReference type="Google" id="ProtNLM"/>
    </source>
</evidence>
<dbReference type="InterPro" id="IPR012657">
    <property type="entry name" value="23S_rRNA-intervening_sequence"/>
</dbReference>
<dbReference type="STRING" id="1798564.A3H55_03430"/>
<sequence>MTNFQEKLKQLMDEYVHFVYNETRNFPREEKYSSVSQWRRSTLSIILNYIEGYARKKLLVQLNFFETAYGSFRESKYLLYFAYKRKFIAEQKYQQGSKLVEEIGKMLWSEINSVEYRLDINKQSA</sequence>
<dbReference type="CDD" id="cd16377">
    <property type="entry name" value="23S_rRNA_IVP_like"/>
    <property type="match status" value="1"/>
</dbReference>
<reference evidence="1 2" key="1">
    <citation type="journal article" date="2016" name="Nat. Commun.">
        <title>Thousands of microbial genomes shed light on interconnected biogeochemical processes in an aquifer system.</title>
        <authorList>
            <person name="Anantharaman K."/>
            <person name="Brown C.T."/>
            <person name="Hug L.A."/>
            <person name="Sharon I."/>
            <person name="Castelle C.J."/>
            <person name="Probst A.J."/>
            <person name="Thomas B.C."/>
            <person name="Singh A."/>
            <person name="Wilkins M.J."/>
            <person name="Karaoz U."/>
            <person name="Brodie E.L."/>
            <person name="Williams K.H."/>
            <person name="Hubbard S.S."/>
            <person name="Banfield J.F."/>
        </authorList>
    </citation>
    <scope>NUCLEOTIDE SEQUENCE [LARGE SCALE GENOMIC DNA]</scope>
</reference>
<dbReference type="InterPro" id="IPR036583">
    <property type="entry name" value="23S_rRNA_IVS_sf"/>
</dbReference>
<dbReference type="Proteomes" id="UP000177998">
    <property type="component" value="Unassembled WGS sequence"/>
</dbReference>
<evidence type="ECO:0000313" key="1">
    <source>
        <dbReference type="EMBL" id="OGG91685.1"/>
    </source>
</evidence>
<gene>
    <name evidence="1" type="ORF">A3H55_03430</name>
</gene>
<dbReference type="NCBIfam" id="TIGR02436">
    <property type="entry name" value="four helix bundle protein"/>
    <property type="match status" value="1"/>
</dbReference>
<dbReference type="EMBL" id="MFMZ01000004">
    <property type="protein sequence ID" value="OGG91685.1"/>
    <property type="molecule type" value="Genomic_DNA"/>
</dbReference>
<dbReference type="PANTHER" id="PTHR38471:SF2">
    <property type="entry name" value="FOUR HELIX BUNDLE PROTEIN"/>
    <property type="match status" value="1"/>
</dbReference>
<dbReference type="Gene3D" id="1.20.1440.60">
    <property type="entry name" value="23S rRNA-intervening sequence"/>
    <property type="match status" value="1"/>
</dbReference>
<dbReference type="SUPFAM" id="SSF158446">
    <property type="entry name" value="IVS-encoded protein-like"/>
    <property type="match status" value="1"/>
</dbReference>
<dbReference type="AlphaFoldDB" id="A0A1F6G0Q5"/>
<name>A0A1F6G0Q5_9BACT</name>
<dbReference type="PANTHER" id="PTHR38471">
    <property type="entry name" value="FOUR HELIX BUNDLE PROTEIN"/>
    <property type="match status" value="1"/>
</dbReference>
<comment type="caution">
    <text evidence="1">The sequence shown here is derived from an EMBL/GenBank/DDBJ whole genome shotgun (WGS) entry which is preliminary data.</text>
</comment>
<evidence type="ECO:0000313" key="2">
    <source>
        <dbReference type="Proteomes" id="UP000177998"/>
    </source>
</evidence>
<dbReference type="Pfam" id="PF05635">
    <property type="entry name" value="23S_rRNA_IVP"/>
    <property type="match status" value="1"/>
</dbReference>
<organism evidence="1 2">
    <name type="scientific">Candidatus Kuenenbacteria bacterium RIFCSPLOWO2_02_FULL_42_16</name>
    <dbReference type="NCBI Taxonomy" id="1798564"/>
    <lineage>
        <taxon>Bacteria</taxon>
        <taxon>Candidatus Kueneniibacteriota</taxon>
    </lineage>
</organism>
<accession>A0A1F6G0Q5</accession>
<proteinExistence type="predicted"/>